<sequence>ALSGVTALAIYNAKLPLVREVVTT</sequence>
<proteinExistence type="predicted"/>
<accession>A0A514D682</accession>
<feature type="non-terminal residue" evidence="1">
    <location>
        <position position="1"/>
    </location>
</feature>
<evidence type="ECO:0000313" key="1">
    <source>
        <dbReference type="EMBL" id="QDH89112.1"/>
    </source>
</evidence>
<gene>
    <name evidence="1" type="ORF">H1Bulk29384_000001</name>
</gene>
<organism evidence="1">
    <name type="scientific">Leviviridae sp</name>
    <dbReference type="NCBI Taxonomy" id="2027243"/>
    <lineage>
        <taxon>Viruses</taxon>
        <taxon>Riboviria</taxon>
        <taxon>Orthornavirae</taxon>
        <taxon>Lenarviricota</taxon>
        <taxon>Leviviricetes</taxon>
        <taxon>Norzivirales</taxon>
        <taxon>Fiersviridae</taxon>
    </lineage>
</organism>
<protein>
    <submittedName>
        <fullName evidence="1">Uncharacterized protein</fullName>
    </submittedName>
</protein>
<dbReference type="EMBL" id="MN034605">
    <property type="protein sequence ID" value="QDH89112.1"/>
    <property type="molecule type" value="Genomic_RNA"/>
</dbReference>
<name>A0A514D682_9VIRU</name>
<reference evidence="1" key="1">
    <citation type="submission" date="2019-05" db="EMBL/GenBank/DDBJ databases">
        <title>Metatranscriptomic reconstruction reveals RNA viruses with the potential to shape carbon cycling in soil.</title>
        <authorList>
            <person name="Starr E.P."/>
            <person name="Nuccio E."/>
            <person name="Pett-Ridge J."/>
            <person name="Banfield J.F."/>
            <person name="Firestone M.K."/>
        </authorList>
    </citation>
    <scope>NUCLEOTIDE SEQUENCE</scope>
    <source>
        <strain evidence="1">H1_Bulk_29_scaffold_384</strain>
    </source>
</reference>